<keyword evidence="4 7" id="KW-0472">Membrane</keyword>
<keyword evidence="3 7" id="KW-1133">Transmembrane helix</keyword>
<name>A0A8J3Y6U6_9ACTN</name>
<keyword evidence="9" id="KW-1185">Reference proteome</keyword>
<evidence type="ECO:0000256" key="6">
    <source>
        <dbReference type="SAM" id="MobiDB-lite"/>
    </source>
</evidence>
<dbReference type="AlphaFoldDB" id="A0A8J3Y6U6"/>
<dbReference type="Proteomes" id="UP000652013">
    <property type="component" value="Unassembled WGS sequence"/>
</dbReference>
<dbReference type="Gene3D" id="2.10.109.10">
    <property type="entry name" value="Umud Fragment, subunit A"/>
    <property type="match status" value="1"/>
</dbReference>
<proteinExistence type="predicted"/>
<evidence type="ECO:0000256" key="5">
    <source>
        <dbReference type="NCBIfam" id="TIGR02228"/>
    </source>
</evidence>
<evidence type="ECO:0000256" key="3">
    <source>
        <dbReference type="ARBA" id="ARBA00022989"/>
    </source>
</evidence>
<evidence type="ECO:0000313" key="8">
    <source>
        <dbReference type="EMBL" id="GIJ02454.1"/>
    </source>
</evidence>
<evidence type="ECO:0000256" key="4">
    <source>
        <dbReference type="ARBA" id="ARBA00023136"/>
    </source>
</evidence>
<dbReference type="GO" id="GO:0009003">
    <property type="term" value="F:signal peptidase activity"/>
    <property type="evidence" value="ECO:0007669"/>
    <property type="project" value="UniProtKB-EC"/>
</dbReference>
<dbReference type="NCBIfam" id="TIGR02228">
    <property type="entry name" value="sigpep_I_arch"/>
    <property type="match status" value="1"/>
</dbReference>
<evidence type="ECO:0000313" key="9">
    <source>
        <dbReference type="Proteomes" id="UP000652013"/>
    </source>
</evidence>
<reference evidence="8" key="1">
    <citation type="submission" date="2021-01" db="EMBL/GenBank/DDBJ databases">
        <title>Whole genome shotgun sequence of Spirilliplanes yamanashiensis NBRC 15828.</title>
        <authorList>
            <person name="Komaki H."/>
            <person name="Tamura T."/>
        </authorList>
    </citation>
    <scope>NUCLEOTIDE SEQUENCE</scope>
    <source>
        <strain evidence="8">NBRC 15828</strain>
    </source>
</reference>
<dbReference type="GO" id="GO:0016020">
    <property type="term" value="C:membrane"/>
    <property type="evidence" value="ECO:0007669"/>
    <property type="project" value="UniProtKB-SubCell"/>
</dbReference>
<comment type="caution">
    <text evidence="8">The sequence shown here is derived from an EMBL/GenBank/DDBJ whole genome shotgun (WGS) entry which is preliminary data.</text>
</comment>
<sequence length="278" mass="29767">MFGTTSDLCPVHRHLAADLKECGARHAGTQSGAETVEEDDVTRAQQRPRYVARHAAPRGPVLTRGETAVLTVRLVLSAAVLTASTAVLSLFVWTLLPLAVGWSPSVVLTGSMLPSIQPGDIVVAAPLDEGEQAAPGHVLRFVDPSRPSRYLLHRVVRVNEDGTYVTRGDANRSEDTAPVPPANVTGIARLRVPLVGLPVVWLHERDYLPLGLAVVALFAAAQLFAGLRTLTDEPDDPDDPDSESDFSDEEPLGCDPASDEADDDLDAPQVRRLIAATR</sequence>
<evidence type="ECO:0000256" key="2">
    <source>
        <dbReference type="ARBA" id="ARBA00022692"/>
    </source>
</evidence>
<dbReference type="GO" id="GO:0006465">
    <property type="term" value="P:signal peptide processing"/>
    <property type="evidence" value="ECO:0007669"/>
    <property type="project" value="UniProtKB-UniRule"/>
</dbReference>
<evidence type="ECO:0000256" key="1">
    <source>
        <dbReference type="ARBA" id="ARBA00004370"/>
    </source>
</evidence>
<organism evidence="8 9">
    <name type="scientific">Spirilliplanes yamanashiensis</name>
    <dbReference type="NCBI Taxonomy" id="42233"/>
    <lineage>
        <taxon>Bacteria</taxon>
        <taxon>Bacillati</taxon>
        <taxon>Actinomycetota</taxon>
        <taxon>Actinomycetes</taxon>
        <taxon>Micromonosporales</taxon>
        <taxon>Micromonosporaceae</taxon>
        <taxon>Spirilliplanes</taxon>
    </lineage>
</organism>
<feature type="compositionally biased region" description="Acidic residues" evidence="6">
    <location>
        <begin position="232"/>
        <end position="266"/>
    </location>
</feature>
<gene>
    <name evidence="8" type="ORF">Sya03_18060</name>
</gene>
<protein>
    <recommendedName>
        <fullName evidence="5">Signal peptidase I</fullName>
        <ecNumber evidence="5">3.4.21.89</ecNumber>
    </recommendedName>
</protein>
<evidence type="ECO:0000256" key="7">
    <source>
        <dbReference type="SAM" id="Phobius"/>
    </source>
</evidence>
<comment type="subcellular location">
    <subcellularLocation>
        <location evidence="1">Membrane</location>
    </subcellularLocation>
</comment>
<dbReference type="InterPro" id="IPR019533">
    <property type="entry name" value="Peptidase_S26"/>
</dbReference>
<dbReference type="CDD" id="cd06530">
    <property type="entry name" value="S26_SPase_I"/>
    <property type="match status" value="1"/>
</dbReference>
<feature type="transmembrane region" description="Helical" evidence="7">
    <location>
        <begin position="74"/>
        <end position="96"/>
    </location>
</feature>
<dbReference type="PRINTS" id="PR00728">
    <property type="entry name" value="SIGNALPTASE"/>
</dbReference>
<dbReference type="GO" id="GO:0004252">
    <property type="term" value="F:serine-type endopeptidase activity"/>
    <property type="evidence" value="ECO:0007669"/>
    <property type="project" value="UniProtKB-UniRule"/>
</dbReference>
<accession>A0A8J3Y6U6</accession>
<feature type="region of interest" description="Disordered" evidence="6">
    <location>
        <begin position="230"/>
        <end position="270"/>
    </location>
</feature>
<keyword evidence="2 7" id="KW-0812">Transmembrane</keyword>
<dbReference type="EC" id="3.4.21.89" evidence="5"/>
<dbReference type="SUPFAM" id="SSF51306">
    <property type="entry name" value="LexA/Signal peptidase"/>
    <property type="match status" value="1"/>
</dbReference>
<dbReference type="InterPro" id="IPR036286">
    <property type="entry name" value="LexA/Signal_pep-like_sf"/>
</dbReference>
<dbReference type="EMBL" id="BOOY01000010">
    <property type="protein sequence ID" value="GIJ02454.1"/>
    <property type="molecule type" value="Genomic_DNA"/>
</dbReference>
<dbReference type="InterPro" id="IPR001733">
    <property type="entry name" value="Peptidase_S26B"/>
</dbReference>